<proteinExistence type="inferred from homology"/>
<sequence>MKEAPLRVALADGVARVTLARPKVRNAFNAEMIDALRETFDRFNNDDSTRAVLLTGEGSVFCGGADISWMRASLDLTHDENVADARAMSEMFRTIDRCSKPTLAAIHGAALGGGAGLAAVCDIVIAADDAIFGFTEVKLGIIPAVISPFVLAKIGRSHARALFLTGERFDAQRAAAIGLVHRVVRASHLDDAVDETLRELFSASPAATAAAKALVPRVAESSYDATLALTAEAIALQRTSPEGQEGLRAFLERRTPTFSR</sequence>
<comment type="caution">
    <text evidence="2">The sequence shown here is derived from an EMBL/GenBank/DDBJ whole genome shotgun (WGS) entry which is preliminary data.</text>
</comment>
<dbReference type="SUPFAM" id="SSF52096">
    <property type="entry name" value="ClpP/crotonase"/>
    <property type="match status" value="1"/>
</dbReference>
<evidence type="ECO:0000313" key="2">
    <source>
        <dbReference type="EMBL" id="CBH75129.1"/>
    </source>
</evidence>
<dbReference type="InterPro" id="IPR014748">
    <property type="entry name" value="Enoyl-CoA_hydra_C"/>
</dbReference>
<evidence type="ECO:0000256" key="1">
    <source>
        <dbReference type="ARBA" id="ARBA00005254"/>
    </source>
</evidence>
<dbReference type="InterPro" id="IPR051683">
    <property type="entry name" value="Enoyl-CoA_Hydratase/Isomerase"/>
</dbReference>
<dbReference type="EMBL" id="CABL01000005">
    <property type="protein sequence ID" value="CBH75129.1"/>
    <property type="molecule type" value="Genomic_DNA"/>
</dbReference>
<dbReference type="Pfam" id="PF00378">
    <property type="entry name" value="ECH_1"/>
    <property type="match status" value="1"/>
</dbReference>
<dbReference type="Gene3D" id="1.10.12.10">
    <property type="entry name" value="Lyase 2-enoyl-coa Hydratase, Chain A, domain 2"/>
    <property type="match status" value="1"/>
</dbReference>
<dbReference type="PANTHER" id="PTHR42964:SF1">
    <property type="entry name" value="POLYKETIDE BIOSYNTHESIS ENOYL-COA HYDRATASE PKSH-RELATED"/>
    <property type="match status" value="1"/>
</dbReference>
<name>E6PF93_9ZZZZ</name>
<dbReference type="GO" id="GO:0004300">
    <property type="term" value="F:enoyl-CoA hydratase activity"/>
    <property type="evidence" value="ECO:0007669"/>
    <property type="project" value="UniProtKB-EC"/>
</dbReference>
<organism evidence="2">
    <name type="scientific">mine drainage metagenome</name>
    <dbReference type="NCBI Taxonomy" id="410659"/>
    <lineage>
        <taxon>unclassified sequences</taxon>
        <taxon>metagenomes</taxon>
        <taxon>ecological metagenomes</taxon>
    </lineage>
</organism>
<dbReference type="InterPro" id="IPR029045">
    <property type="entry name" value="ClpP/crotonase-like_dom_sf"/>
</dbReference>
<dbReference type="InterPro" id="IPR001753">
    <property type="entry name" value="Enoyl-CoA_hydra/iso"/>
</dbReference>
<keyword evidence="2" id="KW-0456">Lyase</keyword>
<dbReference type="AlphaFoldDB" id="E6PF93"/>
<dbReference type="Gene3D" id="3.90.226.10">
    <property type="entry name" value="2-enoyl-CoA Hydratase, Chain A, domain 1"/>
    <property type="match status" value="1"/>
</dbReference>
<dbReference type="EC" id="4.2.1.17" evidence="2"/>
<accession>E6PF93</accession>
<gene>
    <name evidence="2" type="ORF">CARN1_0304</name>
</gene>
<dbReference type="PANTHER" id="PTHR42964">
    <property type="entry name" value="ENOYL-COA HYDRATASE"/>
    <property type="match status" value="1"/>
</dbReference>
<comment type="similarity">
    <text evidence="1">Belongs to the enoyl-CoA hydratase/isomerase family.</text>
</comment>
<reference evidence="2" key="1">
    <citation type="submission" date="2009-10" db="EMBL/GenBank/DDBJ databases">
        <title>Diversity of trophic interactions inside an arsenic-rich microbial ecosystem.</title>
        <authorList>
            <person name="Bertin P.N."/>
            <person name="Heinrich-Salmeron A."/>
            <person name="Pelletier E."/>
            <person name="Goulhen-Chollet F."/>
            <person name="Arsene-Ploetze F."/>
            <person name="Gallien S."/>
            <person name="Calteau A."/>
            <person name="Vallenet D."/>
            <person name="Casiot C."/>
            <person name="Chane-Woon-Ming B."/>
            <person name="Giloteaux L."/>
            <person name="Barakat M."/>
            <person name="Bonnefoy V."/>
            <person name="Bruneel O."/>
            <person name="Chandler M."/>
            <person name="Cleiss J."/>
            <person name="Duran R."/>
            <person name="Elbaz-Poulichet F."/>
            <person name="Fonknechten N."/>
            <person name="Lauga B."/>
            <person name="Mornico D."/>
            <person name="Ortet P."/>
            <person name="Schaeffer C."/>
            <person name="Siguier P."/>
            <person name="Alexander Thil Smith A."/>
            <person name="Van Dorsselaer A."/>
            <person name="Weissenbach J."/>
            <person name="Medigue C."/>
            <person name="Le Paslier D."/>
        </authorList>
    </citation>
    <scope>NUCLEOTIDE SEQUENCE</scope>
</reference>
<protein>
    <submittedName>
        <fullName evidence="2">Putative Enoyl-CoA hydratase, membrane protein</fullName>
        <ecNumber evidence="2">4.2.1.17</ecNumber>
    </submittedName>
</protein>
<dbReference type="CDD" id="cd06558">
    <property type="entry name" value="crotonase-like"/>
    <property type="match status" value="1"/>
</dbReference>